<dbReference type="RefSeq" id="WP_344809357.1">
    <property type="nucleotide sequence ID" value="NZ_BAABBO010000021.1"/>
</dbReference>
<accession>A0ABP7Q836</accession>
<feature type="transmembrane region" description="Helical" evidence="1">
    <location>
        <begin position="75"/>
        <end position="94"/>
    </location>
</feature>
<name>A0ABP7Q836_9GAMM</name>
<gene>
    <name evidence="2" type="ORF">GCM10022278_37890</name>
</gene>
<evidence type="ECO:0008006" key="4">
    <source>
        <dbReference type="Google" id="ProtNLM"/>
    </source>
</evidence>
<feature type="transmembrane region" description="Helical" evidence="1">
    <location>
        <begin position="6"/>
        <end position="28"/>
    </location>
</feature>
<feature type="transmembrane region" description="Helical" evidence="1">
    <location>
        <begin position="328"/>
        <end position="355"/>
    </location>
</feature>
<comment type="caution">
    <text evidence="2">The sequence shown here is derived from an EMBL/GenBank/DDBJ whole genome shotgun (WGS) entry which is preliminary data.</text>
</comment>
<evidence type="ECO:0000256" key="1">
    <source>
        <dbReference type="SAM" id="Phobius"/>
    </source>
</evidence>
<organism evidence="2 3">
    <name type="scientific">Allohahella marinimesophila</name>
    <dbReference type="NCBI Taxonomy" id="1054972"/>
    <lineage>
        <taxon>Bacteria</taxon>
        <taxon>Pseudomonadati</taxon>
        <taxon>Pseudomonadota</taxon>
        <taxon>Gammaproteobacteria</taxon>
        <taxon>Oceanospirillales</taxon>
        <taxon>Hahellaceae</taxon>
        <taxon>Allohahella</taxon>
    </lineage>
</organism>
<evidence type="ECO:0000313" key="2">
    <source>
        <dbReference type="EMBL" id="GAA3977555.1"/>
    </source>
</evidence>
<keyword evidence="1" id="KW-0812">Transmembrane</keyword>
<feature type="transmembrane region" description="Helical" evidence="1">
    <location>
        <begin position="367"/>
        <end position="391"/>
    </location>
</feature>
<sequence>MPPFRLKWIYILVFGYLGLELLFVTAFINTYAMSSSVESLELMENTGRFITGLGCGIAYLVAKARARILERDEPLAGYVIGISFVVGLIGFFSVERILNLLESMATPEQVACAALGNMAKATLVSADPIAMPLLSDTDVLVDPEVYKIAVALTPLAVCMNDTLRTELTYAKALKRYLQITILGSDELKRAQESYEALGASSRSLYMRFVRAAGSHKRERTEQKFLHALLSSNNRHYYPTFRLLFSEISIDQARGMTEAEFFPKLVRTFLAINYPELPLPDVRHGESSASVVKKIGRLQISETIRKFDVQSHPELQEQVRRQWLHHYRLMIIPAFILTCSATLGFLTLAAVVRLWLLNMSLRRGLRAISYGATLVLPVVRPALMFALVLAGATLMTNSVIEKALFGDEENGDHAGSRWIQYLIAPGIKLQIALFPEVVRAFDRLGWSPRFPITQDQKIQTDMIRLARQSASKQRYLTPVAGSVVWAATVLSYQTRPPQEVSQALDKAEALYASSEQIDFREKALVLEDWRKRY</sequence>
<reference evidence="3" key="1">
    <citation type="journal article" date="2019" name="Int. J. Syst. Evol. Microbiol.">
        <title>The Global Catalogue of Microorganisms (GCM) 10K type strain sequencing project: providing services to taxonomists for standard genome sequencing and annotation.</title>
        <authorList>
            <consortium name="The Broad Institute Genomics Platform"/>
            <consortium name="The Broad Institute Genome Sequencing Center for Infectious Disease"/>
            <person name="Wu L."/>
            <person name="Ma J."/>
        </authorList>
    </citation>
    <scope>NUCLEOTIDE SEQUENCE [LARGE SCALE GENOMIC DNA]</scope>
    <source>
        <strain evidence="3">JCM 17555</strain>
    </source>
</reference>
<keyword evidence="1" id="KW-1133">Transmembrane helix</keyword>
<proteinExistence type="predicted"/>
<evidence type="ECO:0000313" key="3">
    <source>
        <dbReference type="Proteomes" id="UP001501337"/>
    </source>
</evidence>
<keyword evidence="1" id="KW-0472">Membrane</keyword>
<dbReference type="Proteomes" id="UP001501337">
    <property type="component" value="Unassembled WGS sequence"/>
</dbReference>
<keyword evidence="3" id="KW-1185">Reference proteome</keyword>
<feature type="transmembrane region" description="Helical" evidence="1">
    <location>
        <begin position="49"/>
        <end position="69"/>
    </location>
</feature>
<dbReference type="EMBL" id="BAABBO010000021">
    <property type="protein sequence ID" value="GAA3977555.1"/>
    <property type="molecule type" value="Genomic_DNA"/>
</dbReference>
<protein>
    <recommendedName>
        <fullName evidence="4">Intracellular multiplication protein IcmP</fullName>
    </recommendedName>
</protein>